<dbReference type="PANTHER" id="PTHR28008:SF1">
    <property type="entry name" value="DOMAIN PROTEIN, PUTATIVE (AFU_ORTHOLOGUE AFUA_3G10980)-RELATED"/>
    <property type="match status" value="1"/>
</dbReference>
<keyword evidence="1" id="KW-0812">Transmembrane</keyword>
<feature type="transmembrane region" description="Helical" evidence="1">
    <location>
        <begin position="97"/>
        <end position="116"/>
    </location>
</feature>
<gene>
    <name evidence="3" type="ORF">Q4Q40_10645</name>
</gene>
<feature type="transmembrane region" description="Helical" evidence="1">
    <location>
        <begin position="39"/>
        <end position="60"/>
    </location>
</feature>
<evidence type="ECO:0000313" key="3">
    <source>
        <dbReference type="EMBL" id="MDO5974642.1"/>
    </source>
</evidence>
<dbReference type="PANTHER" id="PTHR28008">
    <property type="entry name" value="DOMAIN PROTEIN, PUTATIVE (AFU_ORTHOLOGUE AFUA_3G10980)-RELATED"/>
    <property type="match status" value="1"/>
</dbReference>
<name>A0ABT8WNA2_9FLAO</name>
<dbReference type="Pfam" id="PF04892">
    <property type="entry name" value="VanZ"/>
    <property type="match status" value="1"/>
</dbReference>
<organism evidence="3 4">
    <name type="scientific">Flavivirga jejuensis</name>
    <dbReference type="NCBI Taxonomy" id="870487"/>
    <lineage>
        <taxon>Bacteria</taxon>
        <taxon>Pseudomonadati</taxon>
        <taxon>Bacteroidota</taxon>
        <taxon>Flavobacteriia</taxon>
        <taxon>Flavobacteriales</taxon>
        <taxon>Flavobacteriaceae</taxon>
        <taxon>Flavivirga</taxon>
    </lineage>
</organism>
<protein>
    <submittedName>
        <fullName evidence="3">VanZ family protein</fullName>
    </submittedName>
</protein>
<evidence type="ECO:0000313" key="4">
    <source>
        <dbReference type="Proteomes" id="UP001176806"/>
    </source>
</evidence>
<keyword evidence="1" id="KW-0472">Membrane</keyword>
<keyword evidence="1" id="KW-1133">Transmembrane helix</keyword>
<dbReference type="Proteomes" id="UP001176806">
    <property type="component" value="Unassembled WGS sequence"/>
</dbReference>
<reference evidence="3" key="1">
    <citation type="submission" date="2023-07" db="EMBL/GenBank/DDBJ databases">
        <title>Two novel species in the genus Flavivirga.</title>
        <authorList>
            <person name="Kwon K."/>
        </authorList>
    </citation>
    <scope>NUCLEOTIDE SEQUENCE</scope>
    <source>
        <strain evidence="3">KACC 14158</strain>
    </source>
</reference>
<feature type="domain" description="VanZ-like" evidence="2">
    <location>
        <begin position="5"/>
        <end position="115"/>
    </location>
</feature>
<dbReference type="EMBL" id="JAUOEL010000003">
    <property type="protein sequence ID" value="MDO5974642.1"/>
    <property type="molecule type" value="Genomic_DNA"/>
</dbReference>
<keyword evidence="4" id="KW-1185">Reference proteome</keyword>
<feature type="transmembrane region" description="Helical" evidence="1">
    <location>
        <begin position="67"/>
        <end position="85"/>
    </location>
</feature>
<dbReference type="RefSeq" id="WP_303301971.1">
    <property type="nucleotide sequence ID" value="NZ_BAABDA010000050.1"/>
</dbReference>
<dbReference type="NCBIfam" id="NF037970">
    <property type="entry name" value="vanZ_1"/>
    <property type="match status" value="1"/>
</dbReference>
<accession>A0ABT8WNA2</accession>
<sequence>MFKKLTPIATIIYSLALGTASLIKLNNVPDLGISFGDKVFHFIAYFVLTILWFYTFSYTFKLKKRRALFFAVIFSVFFGIVIEVLQESMTVSRALDVYDAVANTLGALLASLVLSFKSSLHVKNV</sequence>
<evidence type="ECO:0000259" key="2">
    <source>
        <dbReference type="Pfam" id="PF04892"/>
    </source>
</evidence>
<comment type="caution">
    <text evidence="3">The sequence shown here is derived from an EMBL/GenBank/DDBJ whole genome shotgun (WGS) entry which is preliminary data.</text>
</comment>
<dbReference type="InterPro" id="IPR006976">
    <property type="entry name" value="VanZ-like"/>
</dbReference>
<evidence type="ECO:0000256" key="1">
    <source>
        <dbReference type="SAM" id="Phobius"/>
    </source>
</evidence>
<proteinExistence type="predicted"/>